<dbReference type="Proteomes" id="UP000721045">
    <property type="component" value="Unassembled WGS sequence"/>
</dbReference>
<sequence>MCSYGSCKKNIFAFLEVTDYDLKLLFIHHTGKFNYLEDPVLQCDKMKVIPIYFKELEEAIENIPAHILAHFDYGFRKFDVTVEELKDFEPQRPARPLSQNDRVQLDF</sequence>
<reference evidence="1" key="1">
    <citation type="submission" date="2020-04" db="EMBL/GenBank/DDBJ databases">
        <title>Deep metagenomics examines the oral microbiome during advanced dental caries in children, revealing novel taxa and co-occurrences with host molecules.</title>
        <authorList>
            <person name="Baker J.L."/>
            <person name="Morton J.T."/>
            <person name="Dinis M."/>
            <person name="Alvarez R."/>
            <person name="Tran N.C."/>
            <person name="Knight R."/>
            <person name="Edlund A."/>
        </authorList>
    </citation>
    <scope>NUCLEOTIDE SEQUENCE</scope>
    <source>
        <strain evidence="1">JCVI_23_bin.22</strain>
    </source>
</reference>
<accession>A0A930RBT4</accession>
<name>A0A930RBT4_STRIT</name>
<proteinExistence type="predicted"/>
<protein>
    <submittedName>
        <fullName evidence="1">Histidinol phosphate phosphatase</fullName>
    </submittedName>
</protein>
<gene>
    <name evidence="1" type="ORF">HXO88_05165</name>
</gene>
<comment type="caution">
    <text evidence="1">The sequence shown here is derived from an EMBL/GenBank/DDBJ whole genome shotgun (WGS) entry which is preliminary data.</text>
</comment>
<dbReference type="AlphaFoldDB" id="A0A930RBT4"/>
<evidence type="ECO:0000313" key="2">
    <source>
        <dbReference type="Proteomes" id="UP000721045"/>
    </source>
</evidence>
<organism evidence="1 2">
    <name type="scientific">Streptococcus intermedius</name>
    <dbReference type="NCBI Taxonomy" id="1338"/>
    <lineage>
        <taxon>Bacteria</taxon>
        <taxon>Bacillati</taxon>
        <taxon>Bacillota</taxon>
        <taxon>Bacilli</taxon>
        <taxon>Lactobacillales</taxon>
        <taxon>Streptococcaceae</taxon>
        <taxon>Streptococcus</taxon>
        <taxon>Streptococcus anginosus group</taxon>
    </lineage>
</organism>
<dbReference type="Gene3D" id="3.20.20.140">
    <property type="entry name" value="Metal-dependent hydrolases"/>
    <property type="match status" value="1"/>
</dbReference>
<dbReference type="EMBL" id="JABZYP010000015">
    <property type="protein sequence ID" value="MBF1713111.1"/>
    <property type="molecule type" value="Genomic_DNA"/>
</dbReference>
<evidence type="ECO:0000313" key="1">
    <source>
        <dbReference type="EMBL" id="MBF1713111.1"/>
    </source>
</evidence>